<evidence type="ECO:0000259" key="3">
    <source>
        <dbReference type="PROSITE" id="PS50878"/>
    </source>
</evidence>
<evidence type="ECO:0000313" key="6">
    <source>
        <dbReference type="WBParaSite" id="SVE_0611300.1"/>
    </source>
</evidence>
<dbReference type="PROSITE" id="PS50994">
    <property type="entry name" value="INTEGRASE"/>
    <property type="match status" value="1"/>
</dbReference>
<dbReference type="FunFam" id="3.30.70.270:FF:000026">
    <property type="entry name" value="Transposon Ty3-G Gag-Pol polyprotein"/>
    <property type="match status" value="1"/>
</dbReference>
<feature type="domain" description="Integrase catalytic" evidence="4">
    <location>
        <begin position="382"/>
        <end position="556"/>
    </location>
</feature>
<dbReference type="Pfam" id="PF17919">
    <property type="entry name" value="RT_RNaseH_2"/>
    <property type="match status" value="1"/>
</dbReference>
<dbReference type="Gene3D" id="3.30.420.10">
    <property type="entry name" value="Ribonuclease H-like superfamily/Ribonuclease H"/>
    <property type="match status" value="1"/>
</dbReference>
<feature type="domain" description="Reverse transcriptase" evidence="3">
    <location>
        <begin position="1"/>
        <end position="66"/>
    </location>
</feature>
<dbReference type="STRING" id="75913.A0A0K0FBA6"/>
<reference evidence="6" key="2">
    <citation type="submission" date="2015-08" db="UniProtKB">
        <authorList>
            <consortium name="WormBaseParasite"/>
        </authorList>
    </citation>
    <scope>IDENTIFICATION</scope>
</reference>
<dbReference type="Pfam" id="PF17921">
    <property type="entry name" value="Integrase_H2C2"/>
    <property type="match status" value="1"/>
</dbReference>
<dbReference type="GO" id="GO:0015074">
    <property type="term" value="P:DNA integration"/>
    <property type="evidence" value="ECO:0007669"/>
    <property type="project" value="InterPro"/>
</dbReference>
<protein>
    <recommendedName>
        <fullName evidence="1">RNA-directed DNA polymerase</fullName>
        <ecNumber evidence="1">2.7.7.49</ecNumber>
    </recommendedName>
</protein>
<dbReference type="WBParaSite" id="SVE_0611300.1">
    <property type="protein sequence ID" value="SVE_0611300.1"/>
    <property type="gene ID" value="SVE_0611300"/>
</dbReference>
<dbReference type="EC" id="2.7.7.49" evidence="1"/>
<dbReference type="AlphaFoldDB" id="A0A0K0FBA6"/>
<dbReference type="InterPro" id="IPR001584">
    <property type="entry name" value="Integrase_cat-core"/>
</dbReference>
<dbReference type="InterPro" id="IPR041588">
    <property type="entry name" value="Integrase_H2C2"/>
</dbReference>
<dbReference type="InterPro" id="IPR036397">
    <property type="entry name" value="RNaseH_sf"/>
</dbReference>
<name>A0A0K0FBA6_STRVS</name>
<keyword evidence="2" id="KW-0511">Multifunctional enzyme</keyword>
<dbReference type="PROSITE" id="PS50878">
    <property type="entry name" value="RT_POL"/>
    <property type="match status" value="1"/>
</dbReference>
<evidence type="ECO:0000256" key="2">
    <source>
        <dbReference type="ARBA" id="ARBA00023268"/>
    </source>
</evidence>
<dbReference type="CDD" id="cd09274">
    <property type="entry name" value="RNase_HI_RT_Ty3"/>
    <property type="match status" value="1"/>
</dbReference>
<evidence type="ECO:0000313" key="5">
    <source>
        <dbReference type="Proteomes" id="UP000035680"/>
    </source>
</evidence>
<sequence>MEETFGGLRGNVLVYLDDIIVFSNDLDEHKNLIEDVFKRLKKAGLKAKLAKSVFLNEEVKFLSFVVNKKRIAVDKDKVKAIETMRTPWNRKSLRGLLGATGYLRRFMHNYAKKAEPLTRLLSEKVKFPWGKEQNDAFELLKNELTNAPIMKKPNINKKFVIHTDVSEYAIGAVLLQEDENNQLRVVSYASRTLRDIEKFHYYIWGKTTDIYTDQRAVVATQRAKENQTKLRRYQLALMSYSLNIYHKEGKANVLADLLSRNTTLALRIKNESTDILSAITKFRNPCQLDKWTMNNREKIRLFHEWGVKVEQIGNLALVETLKGRRVYVPEAFREQLITDLHEHPILGGHFGNSRTTKSLQQYFWWPELKKGINVNCEMCKKTKYQPGTTYPEWQGKWTPPDKSFRNINLDLRGPLPESDRFYNYLIVIQDDLTKCVLTIPLRKAIGQEIIEKLITQVFPIFGVPGIIRCDNAQYFNLNLIQLAMEEWNIKIRFSTPYNHTSNGEVERFNRVVNETIACYGASRNWDIILPLVTGAYDNQKHSATRTAPVSLIFNKYHSFSENFFHYLIIWIARNIDRSTIKF</sequence>
<evidence type="ECO:0000259" key="4">
    <source>
        <dbReference type="PROSITE" id="PS50994"/>
    </source>
</evidence>
<dbReference type="PANTHER" id="PTHR37984">
    <property type="entry name" value="PROTEIN CBG26694"/>
    <property type="match status" value="1"/>
</dbReference>
<dbReference type="InterPro" id="IPR050951">
    <property type="entry name" value="Retrovirus_Pol_polyprotein"/>
</dbReference>
<dbReference type="Gene3D" id="3.30.70.270">
    <property type="match status" value="2"/>
</dbReference>
<dbReference type="InterPro" id="IPR000477">
    <property type="entry name" value="RT_dom"/>
</dbReference>
<dbReference type="PANTHER" id="PTHR37984:SF5">
    <property type="entry name" value="PROTEIN NYNRIN-LIKE"/>
    <property type="match status" value="1"/>
</dbReference>
<proteinExistence type="predicted"/>
<dbReference type="Pfam" id="PF00078">
    <property type="entry name" value="RVT_1"/>
    <property type="match status" value="1"/>
</dbReference>
<dbReference type="SUPFAM" id="SSF53098">
    <property type="entry name" value="Ribonuclease H-like"/>
    <property type="match status" value="1"/>
</dbReference>
<dbReference type="InterPro" id="IPR041577">
    <property type="entry name" value="RT_RNaseH_2"/>
</dbReference>
<dbReference type="GO" id="GO:0003964">
    <property type="term" value="F:RNA-directed DNA polymerase activity"/>
    <property type="evidence" value="ECO:0007669"/>
    <property type="project" value="UniProtKB-EC"/>
</dbReference>
<dbReference type="InterPro" id="IPR043502">
    <property type="entry name" value="DNA/RNA_pol_sf"/>
</dbReference>
<organism evidence="5 6">
    <name type="scientific">Strongyloides venezuelensis</name>
    <name type="common">Threadworm</name>
    <dbReference type="NCBI Taxonomy" id="75913"/>
    <lineage>
        <taxon>Eukaryota</taxon>
        <taxon>Metazoa</taxon>
        <taxon>Ecdysozoa</taxon>
        <taxon>Nematoda</taxon>
        <taxon>Chromadorea</taxon>
        <taxon>Rhabditida</taxon>
        <taxon>Tylenchina</taxon>
        <taxon>Panagrolaimomorpha</taxon>
        <taxon>Strongyloidoidea</taxon>
        <taxon>Strongyloididae</taxon>
        <taxon>Strongyloides</taxon>
    </lineage>
</organism>
<dbReference type="InterPro" id="IPR012337">
    <property type="entry name" value="RNaseH-like_sf"/>
</dbReference>
<reference evidence="5" key="1">
    <citation type="submission" date="2014-07" db="EMBL/GenBank/DDBJ databases">
        <authorList>
            <person name="Martin A.A"/>
            <person name="De Silva N."/>
        </authorList>
    </citation>
    <scope>NUCLEOTIDE SEQUENCE</scope>
</reference>
<dbReference type="Proteomes" id="UP000035680">
    <property type="component" value="Unassembled WGS sequence"/>
</dbReference>
<dbReference type="GO" id="GO:0003676">
    <property type="term" value="F:nucleic acid binding"/>
    <property type="evidence" value="ECO:0007669"/>
    <property type="project" value="InterPro"/>
</dbReference>
<dbReference type="InterPro" id="IPR043128">
    <property type="entry name" value="Rev_trsase/Diguanyl_cyclase"/>
</dbReference>
<dbReference type="Gene3D" id="1.10.340.70">
    <property type="match status" value="1"/>
</dbReference>
<dbReference type="GO" id="GO:0042575">
    <property type="term" value="C:DNA polymerase complex"/>
    <property type="evidence" value="ECO:0007669"/>
    <property type="project" value="UniProtKB-ARBA"/>
</dbReference>
<dbReference type="SUPFAM" id="SSF56672">
    <property type="entry name" value="DNA/RNA polymerases"/>
    <property type="match status" value="1"/>
</dbReference>
<accession>A0A0K0FBA6</accession>
<keyword evidence="5" id="KW-1185">Reference proteome</keyword>
<evidence type="ECO:0000256" key="1">
    <source>
        <dbReference type="ARBA" id="ARBA00012493"/>
    </source>
</evidence>